<gene>
    <name evidence="1" type="ORF">MENTE1834_LOCUS23888</name>
</gene>
<dbReference type="Proteomes" id="UP001497535">
    <property type="component" value="Unassembled WGS sequence"/>
</dbReference>
<evidence type="ECO:0000313" key="1">
    <source>
        <dbReference type="EMBL" id="CAK5077008.1"/>
    </source>
</evidence>
<organism evidence="1 2">
    <name type="scientific">Meloidogyne enterolobii</name>
    <name type="common">Root-knot nematode worm</name>
    <name type="synonym">Meloidogyne mayaguensis</name>
    <dbReference type="NCBI Taxonomy" id="390850"/>
    <lineage>
        <taxon>Eukaryota</taxon>
        <taxon>Metazoa</taxon>
        <taxon>Ecdysozoa</taxon>
        <taxon>Nematoda</taxon>
        <taxon>Chromadorea</taxon>
        <taxon>Rhabditida</taxon>
        <taxon>Tylenchina</taxon>
        <taxon>Tylenchomorpha</taxon>
        <taxon>Tylenchoidea</taxon>
        <taxon>Meloidogynidae</taxon>
        <taxon>Meloidogyninae</taxon>
        <taxon>Meloidogyne</taxon>
    </lineage>
</organism>
<dbReference type="EMBL" id="CAVMJV010000031">
    <property type="protein sequence ID" value="CAK5077008.1"/>
    <property type="molecule type" value="Genomic_DNA"/>
</dbReference>
<evidence type="ECO:0000313" key="2">
    <source>
        <dbReference type="Proteomes" id="UP001497535"/>
    </source>
</evidence>
<protein>
    <submittedName>
        <fullName evidence="1">Uncharacterized protein</fullName>
    </submittedName>
</protein>
<proteinExistence type="predicted"/>
<keyword evidence="2" id="KW-1185">Reference proteome</keyword>
<reference evidence="1" key="1">
    <citation type="submission" date="2023-11" db="EMBL/GenBank/DDBJ databases">
        <authorList>
            <person name="Poullet M."/>
        </authorList>
    </citation>
    <scope>NUCLEOTIDE SEQUENCE</scope>
    <source>
        <strain evidence="1">E1834</strain>
    </source>
</reference>
<name>A0ACB0ZDL1_MELEN</name>
<accession>A0ACB0ZDL1</accession>
<sequence>MDDFLVFGKTIADPWNRVCSLDKPIILFVEFCQIIGPRPLFSYPEDACLNHLLEELSLWLMSSDNFHGNFTSAYNQQLGVYVLTQYATMLDITARALQRPFALSLVLPQQKPTPEQILIFRQISMEILLPLLSCNRYYIHSMLTFASKLADNCEKTNFQSYYSTSGNVQQIVVLSSKIKEIMLQVNLYLFCVLIFVGILVFRILSVLFFVGFLLCFNYILLCFSELLICVLFC</sequence>
<comment type="caution">
    <text evidence="1">The sequence shown here is derived from an EMBL/GenBank/DDBJ whole genome shotgun (WGS) entry which is preliminary data.</text>
</comment>